<name>A0AAV7FEA0_ARIFI</name>
<organism evidence="1 2">
    <name type="scientific">Aristolochia fimbriata</name>
    <name type="common">White veined hardy Dutchman's pipe vine</name>
    <dbReference type="NCBI Taxonomy" id="158543"/>
    <lineage>
        <taxon>Eukaryota</taxon>
        <taxon>Viridiplantae</taxon>
        <taxon>Streptophyta</taxon>
        <taxon>Embryophyta</taxon>
        <taxon>Tracheophyta</taxon>
        <taxon>Spermatophyta</taxon>
        <taxon>Magnoliopsida</taxon>
        <taxon>Magnoliidae</taxon>
        <taxon>Piperales</taxon>
        <taxon>Aristolochiaceae</taxon>
        <taxon>Aristolochia</taxon>
    </lineage>
</organism>
<dbReference type="EMBL" id="JAINDJ010000002">
    <property type="protein sequence ID" value="KAG9458382.1"/>
    <property type="molecule type" value="Genomic_DNA"/>
</dbReference>
<dbReference type="AlphaFoldDB" id="A0AAV7FEA0"/>
<dbReference type="Proteomes" id="UP000825729">
    <property type="component" value="Unassembled WGS sequence"/>
</dbReference>
<reference evidence="1 2" key="1">
    <citation type="submission" date="2021-07" db="EMBL/GenBank/DDBJ databases">
        <title>The Aristolochia fimbriata genome: insights into angiosperm evolution, floral development and chemical biosynthesis.</title>
        <authorList>
            <person name="Jiao Y."/>
        </authorList>
    </citation>
    <scope>NUCLEOTIDE SEQUENCE [LARGE SCALE GENOMIC DNA]</scope>
    <source>
        <strain evidence="1">IBCAS-2021</strain>
        <tissue evidence="1">Leaf</tissue>
    </source>
</reference>
<evidence type="ECO:0000313" key="1">
    <source>
        <dbReference type="EMBL" id="KAG9458382.1"/>
    </source>
</evidence>
<evidence type="ECO:0000313" key="2">
    <source>
        <dbReference type="Proteomes" id="UP000825729"/>
    </source>
</evidence>
<keyword evidence="2" id="KW-1185">Reference proteome</keyword>
<accession>A0AAV7FEA0</accession>
<proteinExistence type="predicted"/>
<comment type="caution">
    <text evidence="1">The sequence shown here is derived from an EMBL/GenBank/DDBJ whole genome shotgun (WGS) entry which is preliminary data.</text>
</comment>
<sequence length="148" mass="16695">MAVEMKILQLKVYSDLLAKTPDALPRTGNGPADALAGIAANLAQFDNRPSQVPICKRWVVPLPIEEEAEEEREEKEESLPISIHKRSEFTFAVRRQSTSSSMTSSTGGRTRVFSYDAYLKKKVIECCKKPTVEFVVLTRLAPIRWIDR</sequence>
<protein>
    <submittedName>
        <fullName evidence="1">Uncharacterized protein</fullName>
    </submittedName>
</protein>
<gene>
    <name evidence="1" type="ORF">H6P81_002890</name>
</gene>